<proteinExistence type="predicted"/>
<dbReference type="Gene3D" id="1.25.40.210">
    <property type="entry name" value="Telomere repeat-binding factor, dimerisation domain"/>
    <property type="match status" value="1"/>
</dbReference>
<dbReference type="GO" id="GO:0008301">
    <property type="term" value="F:DNA binding, bending"/>
    <property type="evidence" value="ECO:0007669"/>
    <property type="project" value="TreeGrafter"/>
</dbReference>
<dbReference type="GO" id="GO:0071532">
    <property type="term" value="F:ankyrin repeat binding"/>
    <property type="evidence" value="ECO:0007669"/>
    <property type="project" value="TreeGrafter"/>
</dbReference>
<sequence>MTDFLFLSLCRNFKERNLDEFNKNLSSFEAHTDDLPPNEKILVSAFLARVMHGQMLDVFFEEDEKVFPLMSAAKIWSELKEKVEDESLVENMSILLIVQSVAVCLENGSNASRVFQWCEKNLDFPSGLRIKLATVVTQKDNYHSLIRSSATTAFWRPLRYSWMHFWKRIPLIIFLRLFKQTADVTDC</sequence>
<accession>A0AAW0MRD6</accession>
<evidence type="ECO:0000313" key="3">
    <source>
        <dbReference type="Proteomes" id="UP001460270"/>
    </source>
</evidence>
<gene>
    <name evidence="2" type="ORF">WMY93_030692</name>
</gene>
<dbReference type="GO" id="GO:1905839">
    <property type="term" value="P:negative regulation of telomeric D-loop disassembly"/>
    <property type="evidence" value="ECO:0007669"/>
    <property type="project" value="TreeGrafter"/>
</dbReference>
<dbReference type="Proteomes" id="UP001460270">
    <property type="component" value="Unassembled WGS sequence"/>
</dbReference>
<dbReference type="GO" id="GO:0008156">
    <property type="term" value="P:negative regulation of DNA replication"/>
    <property type="evidence" value="ECO:0007669"/>
    <property type="project" value="TreeGrafter"/>
</dbReference>
<comment type="caution">
    <text evidence="2">The sequence shown here is derived from an EMBL/GenBank/DDBJ whole genome shotgun (WGS) entry which is preliminary data.</text>
</comment>
<dbReference type="EMBL" id="JBBPFD010000274">
    <property type="protein sequence ID" value="KAK7879356.1"/>
    <property type="molecule type" value="Genomic_DNA"/>
</dbReference>
<name>A0AAW0MRD6_9GOBI</name>
<dbReference type="GO" id="GO:0003691">
    <property type="term" value="F:double-stranded telomeric DNA binding"/>
    <property type="evidence" value="ECO:0007669"/>
    <property type="project" value="TreeGrafter"/>
</dbReference>
<dbReference type="GO" id="GO:0098505">
    <property type="term" value="F:G-rich strand telomeric DNA binding"/>
    <property type="evidence" value="ECO:0007669"/>
    <property type="project" value="TreeGrafter"/>
</dbReference>
<dbReference type="PANTHER" id="PTHR46734">
    <property type="entry name" value="TELOMERIC REPEAT-BINDING FACTOR 1 TERF1"/>
    <property type="match status" value="1"/>
</dbReference>
<reference evidence="3" key="1">
    <citation type="submission" date="2024-04" db="EMBL/GenBank/DDBJ databases">
        <title>Salinicola lusitanus LLJ914,a marine bacterium isolated from the Okinawa Trough.</title>
        <authorList>
            <person name="Li J."/>
        </authorList>
    </citation>
    <scope>NUCLEOTIDE SEQUENCE [LARGE SCALE GENOMIC DNA]</scope>
</reference>
<dbReference type="GO" id="GO:0008017">
    <property type="term" value="F:microtubule binding"/>
    <property type="evidence" value="ECO:0007669"/>
    <property type="project" value="TreeGrafter"/>
</dbReference>
<dbReference type="GO" id="GO:0003720">
    <property type="term" value="F:telomerase activity"/>
    <property type="evidence" value="ECO:0007669"/>
    <property type="project" value="TreeGrafter"/>
</dbReference>
<keyword evidence="3" id="KW-1185">Reference proteome</keyword>
<keyword evidence="1" id="KW-0539">Nucleus</keyword>
<dbReference type="InterPro" id="IPR036507">
    <property type="entry name" value="Telomere_rpt-bd_fac_dimer_sf"/>
</dbReference>
<evidence type="ECO:0000313" key="2">
    <source>
        <dbReference type="EMBL" id="KAK7879356.1"/>
    </source>
</evidence>
<dbReference type="GO" id="GO:0007004">
    <property type="term" value="P:telomere maintenance via telomerase"/>
    <property type="evidence" value="ECO:0007669"/>
    <property type="project" value="TreeGrafter"/>
</dbReference>
<dbReference type="GO" id="GO:0000783">
    <property type="term" value="C:nuclear telomere cap complex"/>
    <property type="evidence" value="ECO:0007669"/>
    <property type="project" value="TreeGrafter"/>
</dbReference>
<dbReference type="InterPro" id="IPR052450">
    <property type="entry name" value="TRBD-Containing_Protein"/>
</dbReference>
<evidence type="ECO:0000256" key="1">
    <source>
        <dbReference type="ARBA" id="ARBA00023242"/>
    </source>
</evidence>
<dbReference type="AlphaFoldDB" id="A0AAW0MRD6"/>
<protein>
    <submittedName>
        <fullName evidence="2">Uncharacterized protein</fullName>
    </submittedName>
</protein>
<dbReference type="PANTHER" id="PTHR46734:SF1">
    <property type="entry name" value="TELOMERIC REPEAT-BINDING FACTOR 1"/>
    <property type="match status" value="1"/>
</dbReference>
<dbReference type="SUPFAM" id="SSF63600">
    <property type="entry name" value="Telomeric repeat binding factor (TRF) dimerisation domain"/>
    <property type="match status" value="1"/>
</dbReference>
<organism evidence="2 3">
    <name type="scientific">Mugilogobius chulae</name>
    <name type="common">yellowstripe goby</name>
    <dbReference type="NCBI Taxonomy" id="88201"/>
    <lineage>
        <taxon>Eukaryota</taxon>
        <taxon>Metazoa</taxon>
        <taxon>Chordata</taxon>
        <taxon>Craniata</taxon>
        <taxon>Vertebrata</taxon>
        <taxon>Euteleostomi</taxon>
        <taxon>Actinopterygii</taxon>
        <taxon>Neopterygii</taxon>
        <taxon>Teleostei</taxon>
        <taxon>Neoteleostei</taxon>
        <taxon>Acanthomorphata</taxon>
        <taxon>Gobiaria</taxon>
        <taxon>Gobiiformes</taxon>
        <taxon>Gobioidei</taxon>
        <taxon>Gobiidae</taxon>
        <taxon>Gobionellinae</taxon>
        <taxon>Mugilogobius</taxon>
    </lineage>
</organism>